<name>A0ABQ5JRN5_9EUKA</name>
<evidence type="ECO:0000256" key="1">
    <source>
        <dbReference type="SAM" id="MobiDB-lite"/>
    </source>
</evidence>
<feature type="domain" description="SAC" evidence="3">
    <location>
        <begin position="122"/>
        <end position="780"/>
    </location>
</feature>
<keyword evidence="5" id="KW-1185">Reference proteome</keyword>
<dbReference type="Pfam" id="PF02383">
    <property type="entry name" value="Syja_N"/>
    <property type="match status" value="1"/>
</dbReference>
<dbReference type="Proteomes" id="UP001057375">
    <property type="component" value="Unassembled WGS sequence"/>
</dbReference>
<feature type="compositionally biased region" description="Polar residues" evidence="1">
    <location>
        <begin position="449"/>
        <end position="471"/>
    </location>
</feature>
<feature type="compositionally biased region" description="Basic and acidic residues" evidence="1">
    <location>
        <begin position="587"/>
        <end position="604"/>
    </location>
</feature>
<feature type="transmembrane region" description="Helical" evidence="2">
    <location>
        <begin position="863"/>
        <end position="882"/>
    </location>
</feature>
<sequence>MSEDVTQLLYDDDDSDSIQIRSTDQNLFLSFPKWHFTGKCKYYNAKDIDMDDLPNFKKKIYGVLGILPGFHYHFLLLISEVTNIGFFIGHTVYKVKSVEIVRLSKSGGWYISPDDDYIETALTNHLSSSFLYFSPSVDMTRSLQERHIPIIGRKYFNSFAWNGAAARCIGDESIAKCFCPRAAYGFFDQHTVNVKNNEGELIDIKLSLVGRRSSRRGGVRYWRRGIDDDGWASNFVMSEFVVELLGNVYSFIQIRGSAPMVWKQTLNLKYKPHVEVAMPDRTMDACKIHFDKLTGHFGNICCVCLLDDSGIEKPLSQGLTMTLPECAGATMESVPPSMGGSSICRKSSESSDEEYSSLSKSRSSSELGDKAADIIDISTIKTVKTEEEDIVEEDEEEEEDEERISLKSSSSVSTHIVADITKPASKSHLQKTHVGDDKLGEDSTTSSTGIDSSAVQSDYGTFSASSQSTKKPTNKDTRPGHLHSTMATLAGQVPGERKGSVSFHFYDFHTECKGMKYENLCDMWWQIKPEVEKSGVFVAPLKRRKGVCGLEEGEDRQRRVQDSLSTKITRKMSTDDCSEEIDGAPLPKEDVEANHEGDIEDKSKILADSDAQILFEDDHQQLKQPSGSSSAQNEQEEDQQTADASTAVASASIGDIKKREISPPPSPSSSLSPSFSFSQSHPHTSSHTQKQCGVVRTNCLDCLDRTNVFQTLICSQVLRGILKMNDLLSVKDVKIWHKEVGRKKNKFVCSDPLSSLPRLKASFKQLWCDHGDYLARQYGGSNAMKRDYVQFGKRTRRGTILDGKYAVERYIKNNFSDGLKQDGIDLLHNRHAIGLHGLPYRTLNQGELQVARGTLKEDTTHSIQSALGASLLLSSVAGLVTGSSFSSMPMHLRLLVGCSVTVVVFIFLIFILIRGGEAFVNKPLIRPDLH</sequence>
<feature type="compositionally biased region" description="Acidic residues" evidence="1">
    <location>
        <begin position="386"/>
        <end position="402"/>
    </location>
</feature>
<reference evidence="4" key="1">
    <citation type="submission" date="2022-03" db="EMBL/GenBank/DDBJ databases">
        <title>Draft genome sequence of Aduncisulcus paluster, a free-living microaerophilic Fornicata.</title>
        <authorList>
            <person name="Yuyama I."/>
            <person name="Kume K."/>
            <person name="Tamura T."/>
            <person name="Inagaki Y."/>
            <person name="Hashimoto T."/>
        </authorList>
    </citation>
    <scope>NUCLEOTIDE SEQUENCE</scope>
    <source>
        <strain evidence="4">NY0171</strain>
    </source>
</reference>
<dbReference type="PANTHER" id="PTHR45662:SF2">
    <property type="entry name" value="PHOSPHATIDYLINOSITOL-3-PHOSPHATASE SAC1"/>
    <property type="match status" value="1"/>
</dbReference>
<evidence type="ECO:0000259" key="3">
    <source>
        <dbReference type="PROSITE" id="PS50275"/>
    </source>
</evidence>
<dbReference type="PANTHER" id="PTHR45662">
    <property type="entry name" value="PHOSPHATIDYLINOSITIDE PHOSPHATASE SAC1"/>
    <property type="match status" value="1"/>
</dbReference>
<evidence type="ECO:0000313" key="4">
    <source>
        <dbReference type="EMBL" id="GKT13753.1"/>
    </source>
</evidence>
<keyword evidence="2" id="KW-0812">Transmembrane</keyword>
<feature type="region of interest" description="Disordered" evidence="1">
    <location>
        <begin position="385"/>
        <end position="480"/>
    </location>
</feature>
<protein>
    <recommendedName>
        <fullName evidence="3">SAC domain-containing protein</fullName>
    </recommendedName>
</protein>
<comment type="caution">
    <text evidence="4">The sequence shown here is derived from an EMBL/GenBank/DDBJ whole genome shotgun (WGS) entry which is preliminary data.</text>
</comment>
<feature type="compositionally biased region" description="Low complexity" evidence="1">
    <location>
        <begin position="641"/>
        <end position="651"/>
    </location>
</feature>
<feature type="region of interest" description="Disordered" evidence="1">
    <location>
        <begin position="332"/>
        <end position="363"/>
    </location>
</feature>
<gene>
    <name evidence="4" type="ORF">ADUPG1_010327</name>
</gene>
<evidence type="ECO:0000313" key="5">
    <source>
        <dbReference type="Proteomes" id="UP001057375"/>
    </source>
</evidence>
<evidence type="ECO:0000256" key="2">
    <source>
        <dbReference type="SAM" id="Phobius"/>
    </source>
</evidence>
<feature type="region of interest" description="Disordered" evidence="1">
    <location>
        <begin position="552"/>
        <end position="604"/>
    </location>
</feature>
<keyword evidence="2" id="KW-1133">Transmembrane helix</keyword>
<accession>A0ABQ5JRN5</accession>
<dbReference type="InterPro" id="IPR002013">
    <property type="entry name" value="SAC_dom"/>
</dbReference>
<proteinExistence type="predicted"/>
<feature type="transmembrane region" description="Helical" evidence="2">
    <location>
        <begin position="894"/>
        <end position="913"/>
    </location>
</feature>
<feature type="compositionally biased region" description="Low complexity" evidence="1">
    <location>
        <begin position="668"/>
        <end position="689"/>
    </location>
</feature>
<feature type="region of interest" description="Disordered" evidence="1">
    <location>
        <begin position="621"/>
        <end position="690"/>
    </location>
</feature>
<dbReference type="PROSITE" id="PS50275">
    <property type="entry name" value="SAC"/>
    <property type="match status" value="1"/>
</dbReference>
<dbReference type="EMBL" id="BQXS01011538">
    <property type="protein sequence ID" value="GKT13753.1"/>
    <property type="molecule type" value="Genomic_DNA"/>
</dbReference>
<feature type="compositionally biased region" description="Polar residues" evidence="1">
    <location>
        <begin position="622"/>
        <end position="633"/>
    </location>
</feature>
<organism evidence="4 5">
    <name type="scientific">Aduncisulcus paluster</name>
    <dbReference type="NCBI Taxonomy" id="2918883"/>
    <lineage>
        <taxon>Eukaryota</taxon>
        <taxon>Metamonada</taxon>
        <taxon>Carpediemonas-like organisms</taxon>
        <taxon>Aduncisulcus</taxon>
    </lineage>
</organism>
<keyword evidence="2" id="KW-0472">Membrane</keyword>